<dbReference type="PANTHER" id="PTHR44591">
    <property type="entry name" value="STRESS RESPONSE REGULATOR PROTEIN 1"/>
    <property type="match status" value="1"/>
</dbReference>
<gene>
    <name evidence="4" type="ORF">CFBP5473_20230</name>
    <name evidence="5" type="ORF">J5285_18125</name>
</gene>
<reference evidence="4 6" key="1">
    <citation type="submission" date="2019-04" db="EMBL/GenBank/DDBJ databases">
        <title>Complete genome sequence of Agrobacterium larrymoorei CFBP5473.</title>
        <authorList>
            <person name="Haryono M."/>
            <person name="Chou L."/>
            <person name="Lin Y.-C."/>
            <person name="Lai E.-M."/>
            <person name="Kuo C.-H."/>
        </authorList>
    </citation>
    <scope>NUCLEOTIDE SEQUENCE [LARGE SCALE GENOMIC DNA]</scope>
    <source>
        <strain evidence="4 6">CFBP5473</strain>
    </source>
</reference>
<evidence type="ECO:0000313" key="6">
    <source>
        <dbReference type="Proteomes" id="UP000298545"/>
    </source>
</evidence>
<evidence type="ECO:0000259" key="3">
    <source>
        <dbReference type="PROSITE" id="PS50110"/>
    </source>
</evidence>
<dbReference type="SMART" id="SM00448">
    <property type="entry name" value="REC"/>
    <property type="match status" value="1"/>
</dbReference>
<protein>
    <submittedName>
        <fullName evidence="4">Response regulator</fullName>
    </submittedName>
</protein>
<sequence>MQSLSSLSVLVVEDEPLIRCTTVDALEMEGYKVFEAASAGEALSLMHDHPEISLIFTDIDMPGSMDGVKLAGFVRDRWPPIKIIVTSGRMSPASRDLPRGVPFMPKPYDYEKLVGSIRELTLA</sequence>
<dbReference type="STRING" id="1367849.GCA_000518585_02392"/>
<keyword evidence="7" id="KW-1185">Reference proteome</keyword>
<dbReference type="PROSITE" id="PS50110">
    <property type="entry name" value="RESPONSE_REGULATORY"/>
    <property type="match status" value="1"/>
</dbReference>
<dbReference type="EMBL" id="CP072168">
    <property type="protein sequence ID" value="QYA09302.1"/>
    <property type="molecule type" value="Genomic_DNA"/>
</dbReference>
<dbReference type="Pfam" id="PF00072">
    <property type="entry name" value="Response_reg"/>
    <property type="match status" value="1"/>
</dbReference>
<accession>A0A4D7DS70</accession>
<evidence type="ECO:0000256" key="1">
    <source>
        <dbReference type="ARBA" id="ARBA00022553"/>
    </source>
</evidence>
<dbReference type="RefSeq" id="WP_027675154.1">
    <property type="nucleotide sequence ID" value="NZ_CP039692.1"/>
</dbReference>
<evidence type="ECO:0000313" key="7">
    <source>
        <dbReference type="Proteomes" id="UP000826513"/>
    </source>
</evidence>
<dbReference type="KEGG" id="alf:CFBP5473_20230"/>
<feature type="domain" description="Response regulatory" evidence="3">
    <location>
        <begin position="8"/>
        <end position="121"/>
    </location>
</feature>
<organism evidence="4 6">
    <name type="scientific">Agrobacterium larrymoorei</name>
    <dbReference type="NCBI Taxonomy" id="160699"/>
    <lineage>
        <taxon>Bacteria</taxon>
        <taxon>Pseudomonadati</taxon>
        <taxon>Pseudomonadota</taxon>
        <taxon>Alphaproteobacteria</taxon>
        <taxon>Hyphomicrobiales</taxon>
        <taxon>Rhizobiaceae</taxon>
        <taxon>Rhizobium/Agrobacterium group</taxon>
        <taxon>Agrobacterium</taxon>
    </lineage>
</organism>
<dbReference type="GO" id="GO:0000160">
    <property type="term" value="P:phosphorelay signal transduction system"/>
    <property type="evidence" value="ECO:0007669"/>
    <property type="project" value="InterPro"/>
</dbReference>
<dbReference type="EMBL" id="CP039692">
    <property type="protein sequence ID" value="QCJ00256.1"/>
    <property type="molecule type" value="Genomic_DNA"/>
</dbReference>
<dbReference type="Proteomes" id="UP000298545">
    <property type="component" value="Chromosome linear"/>
</dbReference>
<name>A0A4D7DS70_9HYPH</name>
<dbReference type="AlphaFoldDB" id="A0A4D7DS70"/>
<reference evidence="5 7" key="2">
    <citation type="submission" date="2021-03" db="EMBL/GenBank/DDBJ databases">
        <title>Rapid diversification of plasmids in a genus of pathogenic and nitrogen fixing bacteria.</title>
        <authorList>
            <person name="Weisberg A.J."/>
            <person name="Miller M."/>
            <person name="Ream W."/>
            <person name="Grunwald N.J."/>
            <person name="Chang J.H."/>
        </authorList>
    </citation>
    <scope>NUCLEOTIDE SEQUENCE [LARGE SCALE GENOMIC DNA]</scope>
    <source>
        <strain evidence="5 7">AF3.44</strain>
    </source>
</reference>
<dbReference type="InterPro" id="IPR011006">
    <property type="entry name" value="CheY-like_superfamily"/>
</dbReference>
<feature type="modified residue" description="4-aspartylphosphate" evidence="2">
    <location>
        <position position="58"/>
    </location>
</feature>
<evidence type="ECO:0000313" key="4">
    <source>
        <dbReference type="EMBL" id="QCJ00256.1"/>
    </source>
</evidence>
<keyword evidence="1 2" id="KW-0597">Phosphoprotein</keyword>
<dbReference type="InterPro" id="IPR001789">
    <property type="entry name" value="Sig_transdc_resp-reg_receiver"/>
</dbReference>
<dbReference type="SUPFAM" id="SSF52172">
    <property type="entry name" value="CheY-like"/>
    <property type="match status" value="1"/>
</dbReference>
<dbReference type="InterPro" id="IPR050595">
    <property type="entry name" value="Bact_response_regulator"/>
</dbReference>
<dbReference type="PANTHER" id="PTHR44591:SF18">
    <property type="entry name" value="REGULATORY PROTEIN"/>
    <property type="match status" value="1"/>
</dbReference>
<evidence type="ECO:0000313" key="5">
    <source>
        <dbReference type="EMBL" id="QYA09302.1"/>
    </source>
</evidence>
<dbReference type="Proteomes" id="UP000826513">
    <property type="component" value="Chromosome 2"/>
</dbReference>
<proteinExistence type="predicted"/>
<evidence type="ECO:0000256" key="2">
    <source>
        <dbReference type="PROSITE-ProRule" id="PRU00169"/>
    </source>
</evidence>
<dbReference type="OrthoDB" id="9784719at2"/>
<dbReference type="Gene3D" id="3.40.50.2300">
    <property type="match status" value="1"/>
</dbReference>